<evidence type="ECO:0000313" key="1">
    <source>
        <dbReference type="Ensembl" id="ENSCCRP00000171267.1"/>
    </source>
</evidence>
<evidence type="ECO:0000313" key="2">
    <source>
        <dbReference type="Proteomes" id="UP001108240"/>
    </source>
</evidence>
<dbReference type="Ensembl" id="ENSCCRT00000139994.1">
    <property type="protein sequence ID" value="ENSCCRP00000171267.1"/>
    <property type="gene ID" value="ENSCCRG00000076807.1"/>
</dbReference>
<dbReference type="AlphaFoldDB" id="A0A9J8CMH3"/>
<reference evidence="1" key="1">
    <citation type="submission" date="2025-08" db="UniProtKB">
        <authorList>
            <consortium name="Ensembl"/>
        </authorList>
    </citation>
    <scope>IDENTIFICATION</scope>
</reference>
<reference evidence="1" key="2">
    <citation type="submission" date="2025-09" db="UniProtKB">
        <authorList>
            <consortium name="Ensembl"/>
        </authorList>
    </citation>
    <scope>IDENTIFICATION</scope>
</reference>
<accession>A0A9J8CMH3</accession>
<name>A0A9J8CMH3_CYPCA</name>
<dbReference type="InterPro" id="IPR036179">
    <property type="entry name" value="Ig-like_dom_sf"/>
</dbReference>
<keyword evidence="2" id="KW-1185">Reference proteome</keyword>
<protein>
    <recommendedName>
        <fullName evidence="3">Ig-like domain-containing protein</fullName>
    </recommendedName>
</protein>
<dbReference type="SUPFAM" id="SSF48726">
    <property type="entry name" value="Immunoglobulin"/>
    <property type="match status" value="1"/>
</dbReference>
<dbReference type="InterPro" id="IPR050150">
    <property type="entry name" value="IgV_Light_Chain"/>
</dbReference>
<dbReference type="PANTHER" id="PTHR23267">
    <property type="entry name" value="IMMUNOGLOBULIN LIGHT CHAIN"/>
    <property type="match status" value="1"/>
</dbReference>
<dbReference type="InterPro" id="IPR013783">
    <property type="entry name" value="Ig-like_fold"/>
</dbReference>
<dbReference type="Gene3D" id="2.60.40.10">
    <property type="entry name" value="Immunoglobulins"/>
    <property type="match status" value="1"/>
</dbReference>
<dbReference type="Proteomes" id="UP001108240">
    <property type="component" value="Unplaced"/>
</dbReference>
<sequence>RKNTVLQQILNSECLFIFLDVESAAGVTVTQTPAVKPVQPGDKVTMSCKTSPEPEAVTVSEGQDAAIECKTDAGIYSWGLAWYQQKPGEAPKLIIYSVDVRNGNSFNRFSGNGLRLQSDGSPRWPHTPASLSSLRRSLHWRAAGRSL</sequence>
<proteinExistence type="predicted"/>
<evidence type="ECO:0008006" key="3">
    <source>
        <dbReference type="Google" id="ProtNLM"/>
    </source>
</evidence>
<organism evidence="1 2">
    <name type="scientific">Cyprinus carpio carpio</name>
    <dbReference type="NCBI Taxonomy" id="630221"/>
    <lineage>
        <taxon>Eukaryota</taxon>
        <taxon>Metazoa</taxon>
        <taxon>Chordata</taxon>
        <taxon>Craniata</taxon>
        <taxon>Vertebrata</taxon>
        <taxon>Euteleostomi</taxon>
        <taxon>Actinopterygii</taxon>
        <taxon>Neopterygii</taxon>
        <taxon>Teleostei</taxon>
        <taxon>Ostariophysi</taxon>
        <taxon>Cypriniformes</taxon>
        <taxon>Cyprinidae</taxon>
        <taxon>Cyprininae</taxon>
        <taxon>Cyprinus</taxon>
    </lineage>
</organism>